<dbReference type="Pfam" id="PF01039">
    <property type="entry name" value="Carboxyl_trans"/>
    <property type="match status" value="1"/>
</dbReference>
<dbReference type="PANTHER" id="PTHR48095">
    <property type="entry name" value="PYRUVATE CARBOXYLASE SUBUNIT A"/>
    <property type="match status" value="1"/>
</dbReference>
<dbReference type="PANTHER" id="PTHR48095:SF5">
    <property type="entry name" value="BLL7292 PROTEIN"/>
    <property type="match status" value="1"/>
</dbReference>
<dbReference type="Pfam" id="PF00364">
    <property type="entry name" value="Biotin_lipoyl"/>
    <property type="match status" value="1"/>
</dbReference>
<dbReference type="InterPro" id="IPR000089">
    <property type="entry name" value="Biotin_lipoyl"/>
</dbReference>
<feature type="domain" description="Lipoyl-binding" evidence="7">
    <location>
        <begin position="485"/>
        <end position="561"/>
    </location>
</feature>
<dbReference type="PROSITE" id="PS50968">
    <property type="entry name" value="BIOTINYL_LIPOYL"/>
    <property type="match status" value="1"/>
</dbReference>
<feature type="region of interest" description="Disordered" evidence="6">
    <location>
        <begin position="468"/>
        <end position="490"/>
    </location>
</feature>
<dbReference type="InterPro" id="IPR011761">
    <property type="entry name" value="ATP-grasp"/>
</dbReference>
<evidence type="ECO:0000256" key="6">
    <source>
        <dbReference type="SAM" id="MobiDB-lite"/>
    </source>
</evidence>
<dbReference type="InterPro" id="IPR001882">
    <property type="entry name" value="Biotin_BS"/>
</dbReference>
<keyword evidence="2" id="KW-0436">Ligase</keyword>
<evidence type="ECO:0000256" key="4">
    <source>
        <dbReference type="ARBA" id="ARBA00022840"/>
    </source>
</evidence>
<evidence type="ECO:0000256" key="2">
    <source>
        <dbReference type="ARBA" id="ARBA00022598"/>
    </source>
</evidence>
<organism evidence="11 12">
    <name type="scientific">Marinobacter salexigens</name>
    <dbReference type="NCBI Taxonomy" id="1925763"/>
    <lineage>
        <taxon>Bacteria</taxon>
        <taxon>Pseudomonadati</taxon>
        <taxon>Pseudomonadota</taxon>
        <taxon>Gammaproteobacteria</taxon>
        <taxon>Pseudomonadales</taxon>
        <taxon>Marinobacteraceae</taxon>
        <taxon>Marinobacter</taxon>
    </lineage>
</organism>
<dbReference type="Proteomes" id="UP000753376">
    <property type="component" value="Unassembled WGS sequence"/>
</dbReference>
<feature type="domain" description="Biotin carboxylation" evidence="9">
    <location>
        <begin position="2"/>
        <end position="456"/>
    </location>
</feature>
<dbReference type="InterPro" id="IPR011764">
    <property type="entry name" value="Biotin_carboxylation_dom"/>
</dbReference>
<evidence type="ECO:0000259" key="10">
    <source>
        <dbReference type="PROSITE" id="PS50989"/>
    </source>
</evidence>
<accession>A0ABS6A7K6</accession>
<name>A0ABS6A7K6_9GAMM</name>
<dbReference type="InterPro" id="IPR011763">
    <property type="entry name" value="COA_CT_C"/>
</dbReference>
<reference evidence="11 12" key="1">
    <citation type="submission" date="2021-05" db="EMBL/GenBank/DDBJ databases">
        <title>Draft genomes of bacteria isolated from model marine particles.</title>
        <authorList>
            <person name="Datta M.S."/>
            <person name="Schwartzman J.A."/>
            <person name="Enke T.N."/>
            <person name="Saavedra J."/>
            <person name="Cermak N."/>
            <person name="Cordero O.X."/>
        </authorList>
    </citation>
    <scope>NUCLEOTIDE SEQUENCE [LARGE SCALE GENOMIC DNA]</scope>
    <source>
        <strain evidence="11 12">D2M19</strain>
    </source>
</reference>
<evidence type="ECO:0000256" key="5">
    <source>
        <dbReference type="PROSITE-ProRule" id="PRU00409"/>
    </source>
</evidence>
<dbReference type="InterPro" id="IPR034733">
    <property type="entry name" value="AcCoA_carboxyl_beta"/>
</dbReference>
<dbReference type="EMBL" id="JAHKPV010000006">
    <property type="protein sequence ID" value="MBU2873715.1"/>
    <property type="molecule type" value="Genomic_DNA"/>
</dbReference>
<dbReference type="PROSITE" id="PS00867">
    <property type="entry name" value="CPSASE_2"/>
    <property type="match status" value="1"/>
</dbReference>
<dbReference type="Pfam" id="PF02785">
    <property type="entry name" value="Biotin_carb_C"/>
    <property type="match status" value="1"/>
</dbReference>
<comment type="cofactor">
    <cofactor evidence="1">
        <name>biotin</name>
        <dbReference type="ChEBI" id="CHEBI:57586"/>
    </cofactor>
</comment>
<dbReference type="InterPro" id="IPR005481">
    <property type="entry name" value="BC-like_N"/>
</dbReference>
<dbReference type="Pfam" id="PF02786">
    <property type="entry name" value="CPSase_L_D2"/>
    <property type="match status" value="1"/>
</dbReference>
<protein>
    <submittedName>
        <fullName evidence="11">ATP-grasp domain-containing protein</fullName>
    </submittedName>
</protein>
<evidence type="ECO:0000256" key="3">
    <source>
        <dbReference type="ARBA" id="ARBA00022741"/>
    </source>
</evidence>
<dbReference type="InterPro" id="IPR005479">
    <property type="entry name" value="CPAse_ATP-bd"/>
</dbReference>
<feature type="domain" description="CoA carboxyltransferase C-terminal" evidence="10">
    <location>
        <begin position="842"/>
        <end position="1089"/>
    </location>
</feature>
<dbReference type="PROSITE" id="PS00188">
    <property type="entry name" value="BIOTIN"/>
    <property type="match status" value="1"/>
</dbReference>
<feature type="domain" description="ATP-grasp" evidence="8">
    <location>
        <begin position="120"/>
        <end position="319"/>
    </location>
</feature>
<dbReference type="SMART" id="SM00878">
    <property type="entry name" value="Biotin_carb_C"/>
    <property type="match status" value="1"/>
</dbReference>
<evidence type="ECO:0000259" key="8">
    <source>
        <dbReference type="PROSITE" id="PS50975"/>
    </source>
</evidence>
<evidence type="ECO:0000313" key="11">
    <source>
        <dbReference type="EMBL" id="MBU2873715.1"/>
    </source>
</evidence>
<dbReference type="CDD" id="cd06850">
    <property type="entry name" value="biotinyl_domain"/>
    <property type="match status" value="1"/>
</dbReference>
<dbReference type="InterPro" id="IPR005482">
    <property type="entry name" value="Biotin_COase_C"/>
</dbReference>
<dbReference type="PROSITE" id="PS50989">
    <property type="entry name" value="COA_CT_CTER"/>
    <property type="match status" value="1"/>
</dbReference>
<evidence type="ECO:0000259" key="7">
    <source>
        <dbReference type="PROSITE" id="PS50968"/>
    </source>
</evidence>
<dbReference type="Pfam" id="PF00289">
    <property type="entry name" value="Biotin_carb_N"/>
    <property type="match status" value="1"/>
</dbReference>
<evidence type="ECO:0000313" key="12">
    <source>
        <dbReference type="Proteomes" id="UP000753376"/>
    </source>
</evidence>
<dbReference type="RefSeq" id="WP_216007586.1">
    <property type="nucleotide sequence ID" value="NZ_JAHKPV010000006.1"/>
</dbReference>
<keyword evidence="12" id="KW-1185">Reference proteome</keyword>
<evidence type="ECO:0000256" key="1">
    <source>
        <dbReference type="ARBA" id="ARBA00001953"/>
    </source>
</evidence>
<comment type="caution">
    <text evidence="11">The sequence shown here is derived from an EMBL/GenBank/DDBJ whole genome shotgun (WGS) entry which is preliminary data.</text>
</comment>
<evidence type="ECO:0000259" key="9">
    <source>
        <dbReference type="PROSITE" id="PS50979"/>
    </source>
</evidence>
<dbReference type="InterPro" id="IPR051602">
    <property type="entry name" value="ACC_Biotin_Carboxylase"/>
</dbReference>
<dbReference type="PROSITE" id="PS50975">
    <property type="entry name" value="ATP_GRASP"/>
    <property type="match status" value="1"/>
</dbReference>
<keyword evidence="4 5" id="KW-0067">ATP-binding</keyword>
<dbReference type="PROSITE" id="PS50979">
    <property type="entry name" value="BC"/>
    <property type="match status" value="1"/>
</dbReference>
<proteinExistence type="predicted"/>
<sequence length="1099" mass="118609">MKFNKLLIANRGEIAIRIARAAGDMGLESVAVYPEDDRASLHIQHTSQAIKLPGKGARAYLDIDAIIAAAIEAGADALHPGYGFLSENPELASRCVQHGITFIGPDASTLKQLGDKAAARQLAQKCGVPTTPGTQDRTSLDEVKAFIATQSGNASAVIKAISGGGGRGMRIVHPGDDVEANFHACAREAKAAFGDDNLYVEQLIERARHIEVQVLGDGLGNAVHLWERECSLQRRNQKLVEVAPSTSLSDATRERLLDSALRMAREVNYAGLGTFEFLVDANGSDFYFMEANPRLQVEHTITEEVTGIDLVQAQIAVLGGASLQSLQLQQADIPAPKGFAIQCRINMESLDANGATHPSGGTLSVFEPPGGPGVRVDTYGYNGYTTNPNFDSLLAKVIVHSRSRDYAQSVRKAYRALCQFRVEGVRTNISFLQTLLSQSDVADNRVYTRYVDDQMAALVAECEQEHPRLFPTTEPAQKTDNTEPRTEAPDGTEAAFAPMQGQLIKALVAVGESVHKGQTLAIIEAMKMEHEIQASVAGSVHSLPLGHGDYVSEGQAIAYIEPGEGTQNIEMTEKAVDLNHIRPDLAESFERHRYTQDEARPDAIAKRHNRGMLSARENVANICDPESFMEYGALTFAAQRKRRSAEELMQSTPADGLVTGVGAVNGDSFGEDQARCAVLAYDYTVLAGTQGTMNHRKTDRILHVAEEQHLPVIFFTEGGGGRPGDTDDATLIAGLHTPSFLQYARLSALAPRIAIVSGRCFAGNAVFAGSSDLLIATRNASLGMAGPAMIEGGGLGVFAPEDVGPMSVQVANGVVDCLVENEQEAAQVARKLMSYFQGATADWQCDDQRLLRSSIPENRLRSYDIRALIQTLADSESYTELRPNFAPGMVTAFARIEGRPVGIIANDPRHLGGAIDANGSDKAARFMQLCDAFDVPLVSLCDTPGFMVGPEAEKSGLVRHTSRLFVTAASLQIPVFTVVLRKGYGLGAMGMAAGSFHNPFFTVAWPTGEFGGMGLEGAVRLGYRNELEKAGDEATQKVLFEKLVAKHYEQGKALSMAVSLEIDAVIDPFETRSWIIRGLKSVKKAGPRQARRRPMIDTW</sequence>
<gene>
    <name evidence="11" type="ORF">KO508_06775</name>
</gene>
<keyword evidence="3 5" id="KW-0547">Nucleotide-binding</keyword>